<accession>A0A4Y7R8G5</accession>
<dbReference type="InterPro" id="IPR053967">
    <property type="entry name" value="LlgE_F_G-like_D1"/>
</dbReference>
<keyword evidence="8" id="KW-0282">Flagellum</keyword>
<feature type="domain" description="Flagellar basal-body/hook protein C-terminal" evidence="6">
    <location>
        <begin position="233"/>
        <end position="276"/>
    </location>
</feature>
<reference evidence="8 9" key="1">
    <citation type="journal article" date="2018" name="Environ. Microbiol.">
        <title>Novel energy conservation strategies and behaviour of Pelotomaculum schinkii driving syntrophic propionate catabolism.</title>
        <authorList>
            <person name="Hidalgo-Ahumada C.A.P."/>
            <person name="Nobu M.K."/>
            <person name="Narihiro T."/>
            <person name="Tamaki H."/>
            <person name="Liu W.T."/>
            <person name="Kamagata Y."/>
            <person name="Stams A.J.M."/>
            <person name="Imachi H."/>
            <person name="Sousa D.Z."/>
        </authorList>
    </citation>
    <scope>NUCLEOTIDE SEQUENCE [LARGE SCALE GENOMIC DNA]</scope>
    <source>
        <strain evidence="8 9">HH</strain>
    </source>
</reference>
<dbReference type="RefSeq" id="WP_190259226.1">
    <property type="nucleotide sequence ID" value="NZ_QFGA01000003.1"/>
</dbReference>
<dbReference type="InterPro" id="IPR010930">
    <property type="entry name" value="Flg_bb/hook_C_dom"/>
</dbReference>
<dbReference type="InterPro" id="IPR037925">
    <property type="entry name" value="FlgE/F/G-like"/>
</dbReference>
<evidence type="ECO:0000259" key="7">
    <source>
        <dbReference type="Pfam" id="PF22692"/>
    </source>
</evidence>
<dbReference type="AlphaFoldDB" id="A0A4Y7R8G5"/>
<evidence type="ECO:0000259" key="5">
    <source>
        <dbReference type="Pfam" id="PF00460"/>
    </source>
</evidence>
<dbReference type="InterPro" id="IPR019776">
    <property type="entry name" value="Flagellar_basal_body_rod_CS"/>
</dbReference>
<dbReference type="GO" id="GO:0009425">
    <property type="term" value="C:bacterial-type flagellum basal body"/>
    <property type="evidence" value="ECO:0007669"/>
    <property type="project" value="UniProtKB-SubCell"/>
</dbReference>
<evidence type="ECO:0000313" key="8">
    <source>
        <dbReference type="EMBL" id="TEB04941.1"/>
    </source>
</evidence>
<dbReference type="GO" id="GO:0009424">
    <property type="term" value="C:bacterial-type flagellum hook"/>
    <property type="evidence" value="ECO:0007669"/>
    <property type="project" value="TreeGrafter"/>
</dbReference>
<evidence type="ECO:0000313" key="9">
    <source>
        <dbReference type="Proteomes" id="UP000298324"/>
    </source>
</evidence>
<dbReference type="SUPFAM" id="SSF117143">
    <property type="entry name" value="Flagellar hook protein flgE"/>
    <property type="match status" value="1"/>
</dbReference>
<dbReference type="GO" id="GO:0071978">
    <property type="term" value="P:bacterial-type flagellum-dependent swarming motility"/>
    <property type="evidence" value="ECO:0007669"/>
    <property type="project" value="TreeGrafter"/>
</dbReference>
<comment type="subcellular location">
    <subcellularLocation>
        <location evidence="1 4">Bacterial flagellum basal body</location>
    </subcellularLocation>
</comment>
<dbReference type="NCBIfam" id="TIGR03506">
    <property type="entry name" value="FlgEFG_subfam"/>
    <property type="match status" value="2"/>
</dbReference>
<dbReference type="InterPro" id="IPR020013">
    <property type="entry name" value="Flagellar_FlgE/F/G"/>
</dbReference>
<dbReference type="GO" id="GO:0005829">
    <property type="term" value="C:cytosol"/>
    <property type="evidence" value="ECO:0007669"/>
    <property type="project" value="TreeGrafter"/>
</dbReference>
<dbReference type="Pfam" id="PF22692">
    <property type="entry name" value="LlgE_F_G_D1"/>
    <property type="match status" value="1"/>
</dbReference>
<organism evidence="8 9">
    <name type="scientific">Pelotomaculum schinkii</name>
    <dbReference type="NCBI Taxonomy" id="78350"/>
    <lineage>
        <taxon>Bacteria</taxon>
        <taxon>Bacillati</taxon>
        <taxon>Bacillota</taxon>
        <taxon>Clostridia</taxon>
        <taxon>Eubacteriales</taxon>
        <taxon>Desulfotomaculaceae</taxon>
        <taxon>Pelotomaculum</taxon>
    </lineage>
</organism>
<sequence>MIRSLYSGSSGMKNHQVRMDVIGNNIANVNTTGFKSSRANFQDAVYQLLRSPSAPSDDTSGAGSINPSQVGTGMSIASIGINMGQGPIQNTGRPLDLAIQGNGFFCVTDGTNCYYTRNGVFYIDKNGFLVDSNGNQLVDGSGGSGTPGAPIQLGSGTDVVSTISIGKDGAITATNTAGDDISPSINIGLYSFANQEGLKQIGQSYYQEVTGTSGEATPIDPDDVGVYSEIASCYLEMSNVNLSDEFVDMITTQRGYQANGRVITISDQMLQELLDLKR</sequence>
<feature type="domain" description="Flagellar basal body rod protein N-terminal" evidence="5">
    <location>
        <begin position="5"/>
        <end position="35"/>
    </location>
</feature>
<dbReference type="Pfam" id="PF06429">
    <property type="entry name" value="Flg_bbr_C"/>
    <property type="match status" value="1"/>
</dbReference>
<evidence type="ECO:0000256" key="3">
    <source>
        <dbReference type="ARBA" id="ARBA00023143"/>
    </source>
</evidence>
<comment type="function">
    <text evidence="4">A flexible structure which links the flagellar filament to the drive apparatus in the basal body.</text>
</comment>
<name>A0A4Y7R8G5_9FIRM</name>
<keyword evidence="9" id="KW-1185">Reference proteome</keyword>
<dbReference type="PANTHER" id="PTHR30435:SF1">
    <property type="entry name" value="FLAGELLAR HOOK PROTEIN FLGE"/>
    <property type="match status" value="1"/>
</dbReference>
<evidence type="ECO:0000256" key="4">
    <source>
        <dbReference type="RuleBase" id="RU362116"/>
    </source>
</evidence>
<dbReference type="Pfam" id="PF00460">
    <property type="entry name" value="Flg_bb_rod"/>
    <property type="match status" value="1"/>
</dbReference>
<gene>
    <name evidence="8" type="primary">flgG_1</name>
    <name evidence="8" type="ORF">Psch_03704</name>
</gene>
<feature type="domain" description="Flagellar hook protein FlgE/F/G-like D1" evidence="7">
    <location>
        <begin position="98"/>
        <end position="173"/>
    </location>
</feature>
<dbReference type="PANTHER" id="PTHR30435">
    <property type="entry name" value="FLAGELLAR PROTEIN"/>
    <property type="match status" value="1"/>
</dbReference>
<evidence type="ECO:0000259" key="6">
    <source>
        <dbReference type="Pfam" id="PF06429"/>
    </source>
</evidence>
<comment type="caution">
    <text evidence="8">The sequence shown here is derived from an EMBL/GenBank/DDBJ whole genome shotgun (WGS) entry which is preliminary data.</text>
</comment>
<evidence type="ECO:0000256" key="2">
    <source>
        <dbReference type="ARBA" id="ARBA00009677"/>
    </source>
</evidence>
<protein>
    <recommendedName>
        <fullName evidence="4">Flagellar hook protein FlgE</fullName>
    </recommendedName>
</protein>
<evidence type="ECO:0000256" key="1">
    <source>
        <dbReference type="ARBA" id="ARBA00004117"/>
    </source>
</evidence>
<keyword evidence="8" id="KW-0966">Cell projection</keyword>
<comment type="similarity">
    <text evidence="2 4">Belongs to the flagella basal body rod proteins family.</text>
</comment>
<proteinExistence type="inferred from homology"/>
<dbReference type="PROSITE" id="PS00588">
    <property type="entry name" value="FLAGELLA_BB_ROD"/>
    <property type="match status" value="1"/>
</dbReference>
<dbReference type="EMBL" id="QFGA01000003">
    <property type="protein sequence ID" value="TEB04941.1"/>
    <property type="molecule type" value="Genomic_DNA"/>
</dbReference>
<dbReference type="Proteomes" id="UP000298324">
    <property type="component" value="Unassembled WGS sequence"/>
</dbReference>
<dbReference type="InterPro" id="IPR001444">
    <property type="entry name" value="Flag_bb_rod_N"/>
</dbReference>
<keyword evidence="8" id="KW-0969">Cilium</keyword>
<keyword evidence="3 4" id="KW-0975">Bacterial flagellum</keyword>